<protein>
    <recommendedName>
        <fullName evidence="3">Antitoxin</fullName>
    </recommendedName>
</protein>
<keyword evidence="2" id="KW-1185">Reference proteome</keyword>
<organism evidence="1 2">
    <name type="scientific">Trebonia kvetii</name>
    <dbReference type="NCBI Taxonomy" id="2480626"/>
    <lineage>
        <taxon>Bacteria</taxon>
        <taxon>Bacillati</taxon>
        <taxon>Actinomycetota</taxon>
        <taxon>Actinomycetes</taxon>
        <taxon>Streptosporangiales</taxon>
        <taxon>Treboniaceae</taxon>
        <taxon>Trebonia</taxon>
    </lineage>
</organism>
<evidence type="ECO:0000313" key="2">
    <source>
        <dbReference type="Proteomes" id="UP000460272"/>
    </source>
</evidence>
<dbReference type="OrthoDB" id="3827902at2"/>
<reference evidence="1 2" key="1">
    <citation type="submission" date="2018-11" db="EMBL/GenBank/DDBJ databases">
        <title>Trebonia kvetii gen.nov., sp.nov., a novel acidophilic actinobacterium, and proposal of the new actinobacterial family Treboniaceae fam. nov.</title>
        <authorList>
            <person name="Rapoport D."/>
            <person name="Sagova-Mareckova M."/>
            <person name="Sedlacek I."/>
            <person name="Provaznik J."/>
            <person name="Kralova S."/>
            <person name="Pavlinic D."/>
            <person name="Benes V."/>
            <person name="Kopecky J."/>
        </authorList>
    </citation>
    <scope>NUCLEOTIDE SEQUENCE [LARGE SCALE GENOMIC DNA]</scope>
    <source>
        <strain evidence="1 2">15Tr583</strain>
    </source>
</reference>
<dbReference type="AlphaFoldDB" id="A0A6P2BSA9"/>
<comment type="caution">
    <text evidence="1">The sequence shown here is derived from an EMBL/GenBank/DDBJ whole genome shotgun (WGS) entry which is preliminary data.</text>
</comment>
<dbReference type="EMBL" id="RPFW01000010">
    <property type="protein sequence ID" value="TVZ00153.1"/>
    <property type="molecule type" value="Genomic_DNA"/>
</dbReference>
<sequence>MKVDKLSVSFDPELGDAIRSAAAQAGKPLSSWLAEAAASKLRAEALEEFLAGWESEHGVLTAEEIARAERELGVAVGDTAA</sequence>
<accession>A0A6P2BSA9</accession>
<proteinExistence type="predicted"/>
<name>A0A6P2BSA9_9ACTN</name>
<dbReference type="RefSeq" id="WP_145861781.1">
    <property type="nucleotide sequence ID" value="NZ_RPFW01000010.1"/>
</dbReference>
<evidence type="ECO:0008006" key="3">
    <source>
        <dbReference type="Google" id="ProtNLM"/>
    </source>
</evidence>
<evidence type="ECO:0000313" key="1">
    <source>
        <dbReference type="EMBL" id="TVZ00153.1"/>
    </source>
</evidence>
<gene>
    <name evidence="1" type="ORF">EAS64_39585</name>
</gene>
<dbReference type="Proteomes" id="UP000460272">
    <property type="component" value="Unassembled WGS sequence"/>
</dbReference>